<protein>
    <submittedName>
        <fullName evidence="2">Uncharacterized protein</fullName>
    </submittedName>
</protein>
<dbReference type="Proteomes" id="UP000321917">
    <property type="component" value="Unassembled WGS sequence"/>
</dbReference>
<gene>
    <name evidence="1" type="ORF">ESZ26_00840</name>
    <name evidence="2" type="ORF">ESZ27_11880</name>
</gene>
<evidence type="ECO:0000313" key="2">
    <source>
        <dbReference type="EMBL" id="TWX65824.1"/>
    </source>
</evidence>
<comment type="caution">
    <text evidence="2">The sequence shown here is derived from an EMBL/GenBank/DDBJ whole genome shotgun (WGS) entry which is preliminary data.</text>
</comment>
<accession>A0A5C6Q9V5</accession>
<reference evidence="2 4" key="1">
    <citation type="submission" date="2019-07" db="EMBL/GenBank/DDBJ databases">
        <title>Genomes of sea-ice associated Colwellia species.</title>
        <authorList>
            <person name="Bowman J.P."/>
        </authorList>
    </citation>
    <scope>NUCLEOTIDE SEQUENCE [LARGE SCALE GENOMIC DNA]</scope>
    <source>
        <strain evidence="1 3">ACAM 607</strain>
        <strain evidence="2 4">IC036</strain>
    </source>
</reference>
<dbReference type="AlphaFoldDB" id="A0A5C6Q9V5"/>
<dbReference type="Proteomes" id="UP000321525">
    <property type="component" value="Unassembled WGS sequence"/>
</dbReference>
<name>A0A5C6Q9V5_9GAMM</name>
<dbReference type="RefSeq" id="WP_146796210.1">
    <property type="nucleotide sequence ID" value="NZ_VOLP01000001.1"/>
</dbReference>
<dbReference type="EMBL" id="VOLQ01000021">
    <property type="protein sequence ID" value="TWX65824.1"/>
    <property type="molecule type" value="Genomic_DNA"/>
</dbReference>
<keyword evidence="3" id="KW-1185">Reference proteome</keyword>
<organism evidence="2 4">
    <name type="scientific">Colwellia hornerae</name>
    <dbReference type="NCBI Taxonomy" id="89402"/>
    <lineage>
        <taxon>Bacteria</taxon>
        <taxon>Pseudomonadati</taxon>
        <taxon>Pseudomonadota</taxon>
        <taxon>Gammaproteobacteria</taxon>
        <taxon>Alteromonadales</taxon>
        <taxon>Colwelliaceae</taxon>
        <taxon>Colwellia</taxon>
    </lineage>
</organism>
<proteinExistence type="predicted"/>
<evidence type="ECO:0000313" key="3">
    <source>
        <dbReference type="Proteomes" id="UP000321525"/>
    </source>
</evidence>
<dbReference type="EMBL" id="VOLR01000001">
    <property type="protein sequence ID" value="TWX62891.1"/>
    <property type="molecule type" value="Genomic_DNA"/>
</dbReference>
<dbReference type="OrthoDB" id="6190762at2"/>
<evidence type="ECO:0000313" key="4">
    <source>
        <dbReference type="Proteomes" id="UP000321917"/>
    </source>
</evidence>
<evidence type="ECO:0000313" key="1">
    <source>
        <dbReference type="EMBL" id="TWX62891.1"/>
    </source>
</evidence>
<sequence>MRKLLSSPVNMPLSDAENQVYQNALKYVTPLSLNLMAVKVTDRPEDFLGWCGELARLCREELNKDLLEDEQLLPLKKLQDILEAGFTLSQFKMARIAPWSIFANFIEQQSTIHALDERLRLLNYLDEIRQQPLADLIVEDRLAFSGKHTTQHDYSIYNFDVEWFAGTKGAKVFHTLLEQSPEKFDVALAHIPLTGEVSHSDYQSFVNDFQQIFKEYTQIKAQGEKAPLAVATRLLAMRRPDQFIALNNNKIDILCQGLSIAKLKNTDFSSYWHDMIGTMRTFAWWHQAQPEMVEANSVASEGEESEQDEVAGNKENRELTLWKNRAVLIDLFLFADADLAPNSNYIKLREKMLNKAKSKSKATPKKRSKESAEILVDKALTSEDLPAYLQGKRDSIIIQVKNGKSVEQAIGLMRAIFG</sequence>